<dbReference type="EMBL" id="HBIC01035734">
    <property type="protein sequence ID" value="CAE0289450.1"/>
    <property type="molecule type" value="Transcribed_RNA"/>
</dbReference>
<feature type="chain" id="PRO_5030923950" description="Nucleotide-diphospho-sugar transferase domain-containing protein" evidence="1">
    <location>
        <begin position="21"/>
        <end position="414"/>
    </location>
</feature>
<sequence>MIAAVLSFILFTSLVVFCQAKDSAASTKLWASTCEPYLSALKPKLQIGLLDILPNERFVGFFSSTASGGTILLLDVDKHTWKMSLNHAISLKRAGSEMVVHVLAYEPNICGNFAKYEVPCFYDADWLVAMDKAYIRWTGREILDLKMLSVVMMGRMVASLFAMCEGYNVFLSDADVVFYRNPLDYVFENVDMMVTSTLIGPSRDWGAPFFVDRPKKFYTLNNGVIYYRNNPKTQAFMVSLTGDSIAHLMKGPDRQLAFLQTTFNQYMQKHNLYLYPTRKESDKSTFKLNKKLSNKAGECYDCYHGEIVASKITTGIFTAKKEMMRVGVFPMERYVSLCSAKNITDTNLALAASARAMRLNETNQWGWGELPGGHSRLLAVHANCINNIDNDSGYTAARFEKKENWFRLINSWFL</sequence>
<organism evidence="3">
    <name type="scientific">Spumella elongata</name>
    <dbReference type="NCBI Taxonomy" id="89044"/>
    <lineage>
        <taxon>Eukaryota</taxon>
        <taxon>Sar</taxon>
        <taxon>Stramenopiles</taxon>
        <taxon>Ochrophyta</taxon>
        <taxon>Chrysophyceae</taxon>
        <taxon>Chromulinales</taxon>
        <taxon>Chromulinaceae</taxon>
        <taxon>Spumella</taxon>
    </lineage>
</organism>
<reference evidence="3" key="1">
    <citation type="submission" date="2021-01" db="EMBL/GenBank/DDBJ databases">
        <authorList>
            <person name="Corre E."/>
            <person name="Pelletier E."/>
            <person name="Niang G."/>
            <person name="Scheremetjew M."/>
            <person name="Finn R."/>
            <person name="Kale V."/>
            <person name="Holt S."/>
            <person name="Cochrane G."/>
            <person name="Meng A."/>
            <person name="Brown T."/>
            <person name="Cohen L."/>
        </authorList>
    </citation>
    <scope>NUCLEOTIDE SEQUENCE</scope>
    <source>
        <strain evidence="3">CCAP 955/1</strain>
    </source>
</reference>
<feature type="signal peptide" evidence="1">
    <location>
        <begin position="1"/>
        <end position="20"/>
    </location>
</feature>
<accession>A0A7S3HA59</accession>
<evidence type="ECO:0000259" key="2">
    <source>
        <dbReference type="Pfam" id="PF03407"/>
    </source>
</evidence>
<dbReference type="InterPro" id="IPR005069">
    <property type="entry name" value="Nucl-diP-sugar_transferase"/>
</dbReference>
<gene>
    <name evidence="3" type="ORF">SELO1098_LOCUS18293</name>
</gene>
<dbReference type="AlphaFoldDB" id="A0A7S3HA59"/>
<protein>
    <recommendedName>
        <fullName evidence="2">Nucleotide-diphospho-sugar transferase domain-containing protein</fullName>
    </recommendedName>
</protein>
<evidence type="ECO:0000256" key="1">
    <source>
        <dbReference type="SAM" id="SignalP"/>
    </source>
</evidence>
<dbReference type="Pfam" id="PF03407">
    <property type="entry name" value="Nucleotid_trans"/>
    <property type="match status" value="1"/>
</dbReference>
<feature type="domain" description="Nucleotide-diphospho-sugar transferase" evidence="2">
    <location>
        <begin position="165"/>
        <end position="239"/>
    </location>
</feature>
<proteinExistence type="predicted"/>
<keyword evidence="1" id="KW-0732">Signal</keyword>
<name>A0A7S3HA59_9STRA</name>
<evidence type="ECO:0000313" key="3">
    <source>
        <dbReference type="EMBL" id="CAE0289450.1"/>
    </source>
</evidence>